<organism evidence="7 8">
    <name type="scientific">Catenulispora acidiphila (strain DSM 44928 / JCM 14897 / NBRC 102108 / NRRL B-24433 / ID139908)</name>
    <dbReference type="NCBI Taxonomy" id="479433"/>
    <lineage>
        <taxon>Bacteria</taxon>
        <taxon>Bacillati</taxon>
        <taxon>Actinomycetota</taxon>
        <taxon>Actinomycetes</taxon>
        <taxon>Catenulisporales</taxon>
        <taxon>Catenulisporaceae</taxon>
        <taxon>Catenulispora</taxon>
    </lineage>
</organism>
<dbReference type="AlphaFoldDB" id="C7QJK9"/>
<dbReference type="EMBL" id="CP001700">
    <property type="protein sequence ID" value="ACU71232.1"/>
    <property type="molecule type" value="Genomic_DNA"/>
</dbReference>
<dbReference type="InterPro" id="IPR012340">
    <property type="entry name" value="NA-bd_OB-fold"/>
</dbReference>
<keyword evidence="2 5" id="KW-0812">Transmembrane</keyword>
<dbReference type="KEGG" id="cai:Caci_2314"/>
<keyword evidence="3 5" id="KW-1133">Transmembrane helix</keyword>
<feature type="transmembrane region" description="Helical" evidence="5">
    <location>
        <begin position="47"/>
        <end position="66"/>
    </location>
</feature>
<accession>C7QJK9</accession>
<proteinExistence type="predicted"/>
<dbReference type="InParanoid" id="C7QJK9"/>
<evidence type="ECO:0000256" key="3">
    <source>
        <dbReference type="ARBA" id="ARBA00022989"/>
    </source>
</evidence>
<evidence type="ECO:0000256" key="5">
    <source>
        <dbReference type="SAM" id="Phobius"/>
    </source>
</evidence>
<evidence type="ECO:0000256" key="1">
    <source>
        <dbReference type="ARBA" id="ARBA00004141"/>
    </source>
</evidence>
<gene>
    <name evidence="7" type="ordered locus">Caci_2314</name>
</gene>
<evidence type="ECO:0000256" key="2">
    <source>
        <dbReference type="ARBA" id="ARBA00022692"/>
    </source>
</evidence>
<dbReference type="PANTHER" id="PTHR33507:SF3">
    <property type="entry name" value="INNER MEMBRANE PROTEIN YBBJ"/>
    <property type="match status" value="1"/>
</dbReference>
<protein>
    <recommendedName>
        <fullName evidence="6">NfeD-like C-terminal domain-containing protein</fullName>
    </recommendedName>
</protein>
<evidence type="ECO:0000313" key="8">
    <source>
        <dbReference type="Proteomes" id="UP000000851"/>
    </source>
</evidence>
<dbReference type="InterPro" id="IPR052165">
    <property type="entry name" value="Membrane_assoc_protease"/>
</dbReference>
<dbReference type="Pfam" id="PF01957">
    <property type="entry name" value="NfeD"/>
    <property type="match status" value="1"/>
</dbReference>
<dbReference type="Proteomes" id="UP000000851">
    <property type="component" value="Chromosome"/>
</dbReference>
<evidence type="ECO:0000259" key="6">
    <source>
        <dbReference type="Pfam" id="PF01957"/>
    </source>
</evidence>
<dbReference type="PANTHER" id="PTHR33507">
    <property type="entry name" value="INNER MEMBRANE PROTEIN YBBJ"/>
    <property type="match status" value="1"/>
</dbReference>
<dbReference type="STRING" id="479433.Caci_2314"/>
<evidence type="ECO:0000313" key="7">
    <source>
        <dbReference type="EMBL" id="ACU71232.1"/>
    </source>
</evidence>
<keyword evidence="4 5" id="KW-0472">Membrane</keyword>
<comment type="subcellular location">
    <subcellularLocation>
        <location evidence="1">Membrane</location>
        <topology evidence="1">Multi-pass membrane protein</topology>
    </subcellularLocation>
</comment>
<keyword evidence="8" id="KW-1185">Reference proteome</keyword>
<name>C7QJK9_CATAD</name>
<feature type="domain" description="NfeD-like C-terminal" evidence="6">
    <location>
        <begin position="85"/>
        <end position="141"/>
    </location>
</feature>
<dbReference type="eggNOG" id="COG1585">
    <property type="taxonomic scope" value="Bacteria"/>
</dbReference>
<dbReference type="Gene3D" id="2.40.50.140">
    <property type="entry name" value="Nucleic acid-binding proteins"/>
    <property type="match status" value="1"/>
</dbReference>
<evidence type="ECO:0000256" key="4">
    <source>
        <dbReference type="ARBA" id="ARBA00023136"/>
    </source>
</evidence>
<sequence length="142" mass="14766">MGSMDAMVWAIVAAVLVLLELTTTTLVFVMLGIGAAAAALAAGAGGNVVVQFAAFGAVSVATLVFARPTAMKRLHGGPEHRQGIDTLIGREAFVVEKVDAHDGRVRISGEIWSARAYDGQTEYEVGDRVDVAQIEGATALVL</sequence>
<dbReference type="OrthoDB" id="9792945at2"/>
<dbReference type="InterPro" id="IPR002810">
    <property type="entry name" value="NfeD-like_C"/>
</dbReference>
<reference evidence="7 8" key="1">
    <citation type="journal article" date="2009" name="Stand. Genomic Sci.">
        <title>Complete genome sequence of Catenulispora acidiphila type strain (ID 139908).</title>
        <authorList>
            <person name="Copeland A."/>
            <person name="Lapidus A."/>
            <person name="Glavina Del Rio T."/>
            <person name="Nolan M."/>
            <person name="Lucas S."/>
            <person name="Chen F."/>
            <person name="Tice H."/>
            <person name="Cheng J.F."/>
            <person name="Bruce D."/>
            <person name="Goodwin L."/>
            <person name="Pitluck S."/>
            <person name="Mikhailova N."/>
            <person name="Pati A."/>
            <person name="Ivanova N."/>
            <person name="Mavromatis K."/>
            <person name="Chen A."/>
            <person name="Palaniappan K."/>
            <person name="Chain P."/>
            <person name="Land M."/>
            <person name="Hauser L."/>
            <person name="Chang Y.J."/>
            <person name="Jeffries C.D."/>
            <person name="Chertkov O."/>
            <person name="Brettin T."/>
            <person name="Detter J.C."/>
            <person name="Han C."/>
            <person name="Ali Z."/>
            <person name="Tindall B.J."/>
            <person name="Goker M."/>
            <person name="Bristow J."/>
            <person name="Eisen J.A."/>
            <person name="Markowitz V."/>
            <person name="Hugenholtz P."/>
            <person name="Kyrpides N.C."/>
            <person name="Klenk H.P."/>
        </authorList>
    </citation>
    <scope>NUCLEOTIDE SEQUENCE [LARGE SCALE GENOMIC DNA]</scope>
    <source>
        <strain evidence="8">DSM 44928 / JCM 14897 / NBRC 102108 / NRRL B-24433 / ID139908</strain>
    </source>
</reference>
<dbReference type="HOGENOM" id="CLU_116732_2_0_11"/>
<dbReference type="GO" id="GO:0005886">
    <property type="term" value="C:plasma membrane"/>
    <property type="evidence" value="ECO:0007669"/>
    <property type="project" value="TreeGrafter"/>
</dbReference>
<dbReference type="SUPFAM" id="SSF141322">
    <property type="entry name" value="NfeD domain-like"/>
    <property type="match status" value="1"/>
</dbReference>